<dbReference type="AlphaFoldDB" id="A0A3P3TA64"/>
<reference evidence="1 2" key="1">
    <citation type="submission" date="2018-11" db="EMBL/GenBank/DDBJ databases">
        <title>Genome sequencing of Paenibacillus sp. KCOM 3021 (= ChDC PVNT-B20).</title>
        <authorList>
            <person name="Kook J.-K."/>
            <person name="Park S.-N."/>
            <person name="Lim Y.K."/>
        </authorList>
    </citation>
    <scope>NUCLEOTIDE SEQUENCE [LARGE SCALE GENOMIC DNA]</scope>
    <source>
        <strain evidence="1 2">KCOM 3021</strain>
    </source>
</reference>
<evidence type="ECO:0000313" key="1">
    <source>
        <dbReference type="EMBL" id="RRJ54832.1"/>
    </source>
</evidence>
<name>A0A3P3TA64_9BACL</name>
<dbReference type="Proteomes" id="UP000267017">
    <property type="component" value="Unassembled WGS sequence"/>
</dbReference>
<keyword evidence="2" id="KW-1185">Reference proteome</keyword>
<proteinExistence type="predicted"/>
<dbReference type="RefSeq" id="WP_128635916.1">
    <property type="nucleotide sequence ID" value="NZ_RRCN01000002.1"/>
</dbReference>
<evidence type="ECO:0000313" key="2">
    <source>
        <dbReference type="Proteomes" id="UP000267017"/>
    </source>
</evidence>
<comment type="caution">
    <text evidence="1">The sequence shown here is derived from an EMBL/GenBank/DDBJ whole genome shotgun (WGS) entry which is preliminary data.</text>
</comment>
<accession>A0A3P3TA64</accession>
<gene>
    <name evidence="1" type="ORF">EHV15_35250</name>
</gene>
<sequence>MNKNEKYPLIKARTHHYCSKCHMEIKVGQSYYKIPYDTCTSCYEEVIQEKAYGQYRLRQFRSNGPNDLVRDLNVIQTEIKDGLHRQPFESVGPEVKLTLFTFIFRDHSTEEDGEEYVLASDEHQALSVLNDFYKDDEFSLKPGEVPIKKADYRHPLHFRYEGIIPVNDYIELFHYPHFVGSTSPNIGISTKILVGRSESKRTADRIVKFR</sequence>
<protein>
    <submittedName>
        <fullName evidence="1">Uncharacterized protein</fullName>
    </submittedName>
</protein>
<dbReference type="EMBL" id="RRCN01000002">
    <property type="protein sequence ID" value="RRJ54832.1"/>
    <property type="molecule type" value="Genomic_DNA"/>
</dbReference>
<organism evidence="1 2">
    <name type="scientific">Paenibacillus oralis</name>
    <dbReference type="NCBI Taxonomy" id="2490856"/>
    <lineage>
        <taxon>Bacteria</taxon>
        <taxon>Bacillati</taxon>
        <taxon>Bacillota</taxon>
        <taxon>Bacilli</taxon>
        <taxon>Bacillales</taxon>
        <taxon>Paenibacillaceae</taxon>
        <taxon>Paenibacillus</taxon>
    </lineage>
</organism>